<keyword evidence="2" id="KW-1185">Reference proteome</keyword>
<evidence type="ECO:0000313" key="1">
    <source>
        <dbReference type="EMBL" id="PAV16324.1"/>
    </source>
</evidence>
<organism evidence="1 2">
    <name type="scientific">Pyrrhoderma noxium</name>
    <dbReference type="NCBI Taxonomy" id="2282107"/>
    <lineage>
        <taxon>Eukaryota</taxon>
        <taxon>Fungi</taxon>
        <taxon>Dikarya</taxon>
        <taxon>Basidiomycota</taxon>
        <taxon>Agaricomycotina</taxon>
        <taxon>Agaricomycetes</taxon>
        <taxon>Hymenochaetales</taxon>
        <taxon>Hymenochaetaceae</taxon>
        <taxon>Pyrrhoderma</taxon>
    </lineage>
</organism>
<evidence type="ECO:0000313" key="2">
    <source>
        <dbReference type="Proteomes" id="UP000217199"/>
    </source>
</evidence>
<reference evidence="1 2" key="1">
    <citation type="journal article" date="2017" name="Mol. Ecol.">
        <title>Comparative and population genomic landscape of Phellinus noxius: A hypervariable fungus causing root rot in trees.</title>
        <authorList>
            <person name="Chung C.L."/>
            <person name="Lee T.J."/>
            <person name="Akiba M."/>
            <person name="Lee H.H."/>
            <person name="Kuo T.H."/>
            <person name="Liu D."/>
            <person name="Ke H.M."/>
            <person name="Yokoi T."/>
            <person name="Roa M.B."/>
            <person name="Lu M.J."/>
            <person name="Chang Y.Y."/>
            <person name="Ann P.J."/>
            <person name="Tsai J.N."/>
            <person name="Chen C.Y."/>
            <person name="Tzean S.S."/>
            <person name="Ota Y."/>
            <person name="Hattori T."/>
            <person name="Sahashi N."/>
            <person name="Liou R.F."/>
            <person name="Kikuchi T."/>
            <person name="Tsai I.J."/>
        </authorList>
    </citation>
    <scope>NUCLEOTIDE SEQUENCE [LARGE SCALE GENOMIC DNA]</scope>
    <source>
        <strain evidence="1 2">FFPRI411160</strain>
    </source>
</reference>
<protein>
    <submittedName>
        <fullName evidence="1">Uncharacterized protein</fullName>
    </submittedName>
</protein>
<dbReference type="InParanoid" id="A0A286U9X9"/>
<dbReference type="EMBL" id="NBII01000008">
    <property type="protein sequence ID" value="PAV16324.1"/>
    <property type="molecule type" value="Genomic_DNA"/>
</dbReference>
<gene>
    <name evidence="1" type="ORF">PNOK_0794400</name>
</gene>
<dbReference type="Proteomes" id="UP000217199">
    <property type="component" value="Unassembled WGS sequence"/>
</dbReference>
<comment type="caution">
    <text evidence="1">The sequence shown here is derived from an EMBL/GenBank/DDBJ whole genome shotgun (WGS) entry which is preliminary data.</text>
</comment>
<proteinExistence type="predicted"/>
<dbReference type="AlphaFoldDB" id="A0A286U9X9"/>
<sequence length="70" mass="8282">MRTRALERVTHIFPDLKEVQFLYFENWLWELYERGKNAEIDHLVSVENLRIKDATGAVLEVEESHGGLRI</sequence>
<accession>A0A286U9X9</accession>
<name>A0A286U9X9_9AGAM</name>